<keyword evidence="10" id="KW-1185">Reference proteome</keyword>
<dbReference type="PANTHER" id="PTHR30176:SF3">
    <property type="entry name" value="FERREDOXIN-TYPE PROTEIN NAPH"/>
    <property type="match status" value="1"/>
</dbReference>
<keyword evidence="7" id="KW-1133">Transmembrane helix</keyword>
<dbReference type="SUPFAM" id="SSF54862">
    <property type="entry name" value="4Fe-4S ferredoxins"/>
    <property type="match status" value="1"/>
</dbReference>
<keyword evidence="5" id="KW-0408">Iron</keyword>
<dbReference type="InterPro" id="IPR013783">
    <property type="entry name" value="Ig-like_fold"/>
</dbReference>
<dbReference type="InterPro" id="IPR017896">
    <property type="entry name" value="4Fe4S_Fe-S-bd"/>
</dbReference>
<dbReference type="Gene3D" id="1.10.1060.10">
    <property type="entry name" value="Alpha-helical ferredoxin"/>
    <property type="match status" value="1"/>
</dbReference>
<evidence type="ECO:0000256" key="4">
    <source>
        <dbReference type="ARBA" id="ARBA00022982"/>
    </source>
</evidence>
<dbReference type="NCBIfam" id="TIGR02745">
    <property type="entry name" value="ccoG_rdxA_fixG"/>
    <property type="match status" value="1"/>
</dbReference>
<dbReference type="Proteomes" id="UP001595904">
    <property type="component" value="Unassembled WGS sequence"/>
</dbReference>
<evidence type="ECO:0000313" key="9">
    <source>
        <dbReference type="EMBL" id="MFC4308694.1"/>
    </source>
</evidence>
<keyword evidence="6" id="KW-0411">Iron-sulfur</keyword>
<evidence type="ECO:0000256" key="3">
    <source>
        <dbReference type="ARBA" id="ARBA00022723"/>
    </source>
</evidence>
<dbReference type="PANTHER" id="PTHR30176">
    <property type="entry name" value="FERREDOXIN-TYPE PROTEIN NAPH"/>
    <property type="match status" value="1"/>
</dbReference>
<sequence>MNPARAPQPVNNDGGLYIAHQKVYPREVAGRFNRLRVAATIALLGLFYAMPWLQWDGRQAVLFDLPARKFYIFGLTFFPQDFFLLTWLLIIAALSLFFFTALAGRLWCGFACPQTVWTEIFVWMERWTEGNRQQRMRLDKSAWSPEKVARKTGKQLLWITFALYTGYTFVGYFTPVRTLTGSVLTATVGGWELFWILFYGFATYGNAGYMREQVCKYMCPYARFQGAMFDRNTLVISYDTKRGDPRGSRARNVDAKSKGLGDCIDCKLCVQACPTGIDIRQGLQMDCIACAACIDACDDVMDKMNYPRGLVRYTTQNAMDNKPTRVVRPRTIIYGTVLLALIVGFGVAVANRHLVEVDVLRDRNALYRSIEGGLVENVYTIRFINKDTREHALRIGAEGIDGVTVDTDRDLQRVGAGEVVSVAVRVRAPSSAISGGRDIQIVVHSDDGVIEAKSKARFIAPVAR</sequence>
<dbReference type="InterPro" id="IPR009051">
    <property type="entry name" value="Helical_ferredxn"/>
</dbReference>
<dbReference type="InterPro" id="IPR014116">
    <property type="entry name" value="Cyt_c_oxidase_cbb3_FixG"/>
</dbReference>
<dbReference type="Pfam" id="PF12801">
    <property type="entry name" value="Fer4_5"/>
    <property type="match status" value="1"/>
</dbReference>
<comment type="caution">
    <text evidence="9">The sequence shown here is derived from an EMBL/GenBank/DDBJ whole genome shotgun (WGS) entry which is preliminary data.</text>
</comment>
<feature type="domain" description="4Fe-4S ferredoxin-type" evidence="8">
    <location>
        <begin position="254"/>
        <end position="282"/>
    </location>
</feature>
<dbReference type="PROSITE" id="PS51379">
    <property type="entry name" value="4FE4S_FER_2"/>
    <property type="match status" value="1"/>
</dbReference>
<feature type="transmembrane region" description="Helical" evidence="7">
    <location>
        <begin position="156"/>
        <end position="173"/>
    </location>
</feature>
<dbReference type="InterPro" id="IPR032879">
    <property type="entry name" value="FixG_C"/>
</dbReference>
<proteinExistence type="predicted"/>
<feature type="transmembrane region" description="Helical" evidence="7">
    <location>
        <begin position="82"/>
        <end position="103"/>
    </location>
</feature>
<feature type="transmembrane region" description="Helical" evidence="7">
    <location>
        <begin position="332"/>
        <end position="350"/>
    </location>
</feature>
<keyword evidence="1" id="KW-0813">Transport</keyword>
<evidence type="ECO:0000256" key="6">
    <source>
        <dbReference type="ARBA" id="ARBA00023014"/>
    </source>
</evidence>
<dbReference type="PROSITE" id="PS00198">
    <property type="entry name" value="4FE4S_FER_1"/>
    <property type="match status" value="1"/>
</dbReference>
<organism evidence="9 10">
    <name type="scientific">Steroidobacter flavus</name>
    <dbReference type="NCBI Taxonomy" id="1842136"/>
    <lineage>
        <taxon>Bacteria</taxon>
        <taxon>Pseudomonadati</taxon>
        <taxon>Pseudomonadota</taxon>
        <taxon>Gammaproteobacteria</taxon>
        <taxon>Steroidobacterales</taxon>
        <taxon>Steroidobacteraceae</taxon>
        <taxon>Steroidobacter</taxon>
    </lineage>
</organism>
<keyword evidence="7" id="KW-0472">Membrane</keyword>
<dbReference type="RefSeq" id="WP_380595778.1">
    <property type="nucleotide sequence ID" value="NZ_JBHSDU010000003.1"/>
</dbReference>
<protein>
    <submittedName>
        <fullName evidence="9">Cytochrome c oxidase accessory protein CcoG</fullName>
    </submittedName>
</protein>
<feature type="transmembrane region" description="Helical" evidence="7">
    <location>
        <begin position="35"/>
        <end position="55"/>
    </location>
</feature>
<evidence type="ECO:0000256" key="7">
    <source>
        <dbReference type="SAM" id="Phobius"/>
    </source>
</evidence>
<keyword evidence="3" id="KW-0479">Metal-binding</keyword>
<feature type="transmembrane region" description="Helical" evidence="7">
    <location>
        <begin position="179"/>
        <end position="201"/>
    </location>
</feature>
<evidence type="ECO:0000259" key="8">
    <source>
        <dbReference type="PROSITE" id="PS51379"/>
    </source>
</evidence>
<gene>
    <name evidence="9" type="primary">ccoG</name>
    <name evidence="9" type="ORF">ACFPN2_06340</name>
</gene>
<evidence type="ECO:0000313" key="10">
    <source>
        <dbReference type="Proteomes" id="UP001595904"/>
    </source>
</evidence>
<keyword evidence="2" id="KW-0004">4Fe-4S</keyword>
<dbReference type="Pfam" id="PF13746">
    <property type="entry name" value="Fer4_18"/>
    <property type="match status" value="1"/>
</dbReference>
<dbReference type="Gene3D" id="2.60.40.10">
    <property type="entry name" value="Immunoglobulins"/>
    <property type="match status" value="1"/>
</dbReference>
<evidence type="ECO:0000256" key="1">
    <source>
        <dbReference type="ARBA" id="ARBA00022448"/>
    </source>
</evidence>
<dbReference type="InterPro" id="IPR017900">
    <property type="entry name" value="4Fe4S_Fe_S_CS"/>
</dbReference>
<keyword evidence="7" id="KW-0812">Transmembrane</keyword>
<evidence type="ECO:0000256" key="2">
    <source>
        <dbReference type="ARBA" id="ARBA00022485"/>
    </source>
</evidence>
<evidence type="ECO:0000256" key="5">
    <source>
        <dbReference type="ARBA" id="ARBA00023004"/>
    </source>
</evidence>
<dbReference type="InterPro" id="IPR051684">
    <property type="entry name" value="Electron_Trans/Redox"/>
</dbReference>
<dbReference type="Pfam" id="PF11614">
    <property type="entry name" value="FixG_C"/>
    <property type="match status" value="1"/>
</dbReference>
<dbReference type="EMBL" id="JBHSDU010000003">
    <property type="protein sequence ID" value="MFC4308694.1"/>
    <property type="molecule type" value="Genomic_DNA"/>
</dbReference>
<keyword evidence="4" id="KW-0249">Electron transport</keyword>
<name>A0ABV8SQH9_9GAMM</name>
<reference evidence="10" key="1">
    <citation type="journal article" date="2019" name="Int. J. Syst. Evol. Microbiol.">
        <title>The Global Catalogue of Microorganisms (GCM) 10K type strain sequencing project: providing services to taxonomists for standard genome sequencing and annotation.</title>
        <authorList>
            <consortium name="The Broad Institute Genomics Platform"/>
            <consortium name="The Broad Institute Genome Sequencing Center for Infectious Disease"/>
            <person name="Wu L."/>
            <person name="Ma J."/>
        </authorList>
    </citation>
    <scope>NUCLEOTIDE SEQUENCE [LARGE SCALE GENOMIC DNA]</scope>
    <source>
        <strain evidence="10">CGMCC 1.10759</strain>
    </source>
</reference>
<accession>A0ABV8SQH9</accession>